<proteinExistence type="predicted"/>
<feature type="transmembrane region" description="Helical" evidence="6">
    <location>
        <begin position="140"/>
        <end position="160"/>
    </location>
</feature>
<dbReference type="Proteomes" id="UP000661112">
    <property type="component" value="Unassembled WGS sequence"/>
</dbReference>
<evidence type="ECO:0000256" key="4">
    <source>
        <dbReference type="ARBA" id="ARBA00022989"/>
    </source>
</evidence>
<reference evidence="8 9" key="1">
    <citation type="journal article" date="2020" name="ISME J.">
        <title>Comparative genomics reveals insights into cyanobacterial evolution and habitat adaptation.</title>
        <authorList>
            <person name="Chen M.Y."/>
            <person name="Teng W.K."/>
            <person name="Zhao L."/>
            <person name="Hu C.X."/>
            <person name="Zhou Y.K."/>
            <person name="Han B.P."/>
            <person name="Song L.R."/>
            <person name="Shu W.S."/>
        </authorList>
    </citation>
    <scope>NUCLEOTIDE SEQUENCE [LARGE SCALE GENOMIC DNA]</scope>
    <source>
        <strain evidence="8 9">FACHB-119</strain>
    </source>
</reference>
<evidence type="ECO:0000256" key="6">
    <source>
        <dbReference type="SAM" id="Phobius"/>
    </source>
</evidence>
<evidence type="ECO:0000313" key="9">
    <source>
        <dbReference type="Proteomes" id="UP000661112"/>
    </source>
</evidence>
<evidence type="ECO:0000256" key="1">
    <source>
        <dbReference type="ARBA" id="ARBA00004651"/>
    </source>
</evidence>
<feature type="transmembrane region" description="Helical" evidence="6">
    <location>
        <begin position="98"/>
        <end position="120"/>
    </location>
</feature>
<feature type="domain" description="Cytochrome b561 bacterial/Ni-hydrogenase" evidence="7">
    <location>
        <begin position="8"/>
        <end position="161"/>
    </location>
</feature>
<evidence type="ECO:0000256" key="3">
    <source>
        <dbReference type="ARBA" id="ARBA00022692"/>
    </source>
</evidence>
<organism evidence="8 9">
    <name type="scientific">Anabaena azotica FACHB-119</name>
    <dbReference type="NCBI Taxonomy" id="947527"/>
    <lineage>
        <taxon>Bacteria</taxon>
        <taxon>Bacillati</taxon>
        <taxon>Cyanobacteriota</taxon>
        <taxon>Cyanophyceae</taxon>
        <taxon>Nostocales</taxon>
        <taxon>Nostocaceae</taxon>
        <taxon>Anabaena</taxon>
        <taxon>Anabaena azotica</taxon>
    </lineage>
</organism>
<dbReference type="Pfam" id="PF01292">
    <property type="entry name" value="Ni_hydr_CYTB"/>
    <property type="match status" value="1"/>
</dbReference>
<keyword evidence="3 6" id="KW-0812">Transmembrane</keyword>
<evidence type="ECO:0000256" key="5">
    <source>
        <dbReference type="ARBA" id="ARBA00023136"/>
    </source>
</evidence>
<dbReference type="InterPro" id="IPR016174">
    <property type="entry name" value="Di-haem_cyt_TM"/>
</dbReference>
<accession>A0ABR8D8M5</accession>
<gene>
    <name evidence="8" type="ORF">H6G83_23090</name>
</gene>
<keyword evidence="4 6" id="KW-1133">Transmembrane helix</keyword>
<keyword evidence="5 6" id="KW-0472">Membrane</keyword>
<dbReference type="Gene3D" id="1.20.950.20">
    <property type="entry name" value="Transmembrane di-heme cytochromes, Chain C"/>
    <property type="match status" value="1"/>
</dbReference>
<dbReference type="InterPro" id="IPR011577">
    <property type="entry name" value="Cyt_b561_bac/Ni-Hgenase"/>
</dbReference>
<keyword evidence="9" id="KW-1185">Reference proteome</keyword>
<comment type="subcellular location">
    <subcellularLocation>
        <location evidence="1">Cell membrane</location>
        <topology evidence="1">Multi-pass membrane protein</topology>
    </subcellularLocation>
</comment>
<feature type="transmembrane region" description="Helical" evidence="6">
    <location>
        <begin position="12"/>
        <end position="35"/>
    </location>
</feature>
<dbReference type="RefSeq" id="WP_190476308.1">
    <property type="nucleotide sequence ID" value="NZ_JACJSG010000035.1"/>
</dbReference>
<comment type="caution">
    <text evidence="8">The sequence shown here is derived from an EMBL/GenBank/DDBJ whole genome shotgun (WGS) entry which is preliminary data.</text>
</comment>
<protein>
    <submittedName>
        <fullName evidence="8">Cytochrome b/b6 domain-containing protein</fullName>
    </submittedName>
</protein>
<dbReference type="SUPFAM" id="SSF81342">
    <property type="entry name" value="Transmembrane di-heme cytochromes"/>
    <property type="match status" value="1"/>
</dbReference>
<evidence type="ECO:0000259" key="7">
    <source>
        <dbReference type="Pfam" id="PF01292"/>
    </source>
</evidence>
<name>A0ABR8D8M5_9NOST</name>
<keyword evidence="2" id="KW-1003">Cell membrane</keyword>
<dbReference type="EMBL" id="JACJSG010000035">
    <property type="protein sequence ID" value="MBD2503454.1"/>
    <property type="molecule type" value="Genomic_DNA"/>
</dbReference>
<sequence>MSRSAPDQPLWLKILHGVSLILAIAAIITGFLVYNTFDGRFGKLPVPRIGEIIDIHGTFAVFFFFILPVFALYSFHAGNKRLLQQDSLQNLTQVGRPIWWVSLQRIANTLMLLASVLAVLSGRMMKEEWLPTGELNHAWYYLHLIGWLVLVSCLAIHLLMSSKVGGVPLLLSIFSWKVRPDDSPSQWSRRLQNWWRNLSANFGGVINHFMQNNFPLKVVEVIVVGGILVALILPLFVGGE</sequence>
<evidence type="ECO:0000256" key="2">
    <source>
        <dbReference type="ARBA" id="ARBA00022475"/>
    </source>
</evidence>
<feature type="transmembrane region" description="Helical" evidence="6">
    <location>
        <begin position="55"/>
        <end position="77"/>
    </location>
</feature>
<feature type="transmembrane region" description="Helical" evidence="6">
    <location>
        <begin position="218"/>
        <end position="237"/>
    </location>
</feature>
<evidence type="ECO:0000313" key="8">
    <source>
        <dbReference type="EMBL" id="MBD2503454.1"/>
    </source>
</evidence>